<keyword evidence="2" id="KW-1185">Reference proteome</keyword>
<dbReference type="GeneID" id="20364140"/>
<organism evidence="1 2">
    <name type="scientific">Fusarium pseudograminearum (strain CS3096)</name>
    <name type="common">Wheat and barley crown-rot fungus</name>
    <dbReference type="NCBI Taxonomy" id="1028729"/>
    <lineage>
        <taxon>Eukaryota</taxon>
        <taxon>Fungi</taxon>
        <taxon>Dikarya</taxon>
        <taxon>Ascomycota</taxon>
        <taxon>Pezizomycotina</taxon>
        <taxon>Sordariomycetes</taxon>
        <taxon>Hypocreomycetidae</taxon>
        <taxon>Hypocreales</taxon>
        <taxon>Nectriaceae</taxon>
        <taxon>Fusarium</taxon>
    </lineage>
</organism>
<name>K3W0I8_FUSPC</name>
<dbReference type="KEGG" id="fpu:FPSE_05522"/>
<sequence>MRIKCGCCAHGCRDNSQSGLGRIIKGERTTLNDLWDDVVAERMAMSSLYGKKIPGIQGWVDLDAAYINVCVVDVAACFHLG</sequence>
<gene>
    <name evidence="1" type="ORF">FPSE_05522</name>
</gene>
<dbReference type="HOGENOM" id="CLU_2574003_0_0_1"/>
<dbReference type="RefSeq" id="XP_009256915.1">
    <property type="nucleotide sequence ID" value="XM_009258640.1"/>
</dbReference>
<comment type="caution">
    <text evidence="1">The sequence shown here is derived from an EMBL/GenBank/DDBJ whole genome shotgun (WGS) entry which is preliminary data.</text>
</comment>
<dbReference type="Proteomes" id="UP000007978">
    <property type="component" value="Chromosome 2"/>
</dbReference>
<protein>
    <submittedName>
        <fullName evidence="1">Uncharacterized protein</fullName>
    </submittedName>
</protein>
<dbReference type="EMBL" id="AFNW01000113">
    <property type="protein sequence ID" value="EKJ74225.1"/>
    <property type="molecule type" value="Genomic_DNA"/>
</dbReference>
<proteinExistence type="predicted"/>
<reference evidence="1 2" key="1">
    <citation type="journal article" date="2012" name="PLoS Pathog.">
        <title>Comparative pathogenomics reveals horizontally acquired novel virulence genes in fungi infecting cereal hosts.</title>
        <authorList>
            <person name="Gardiner D.M."/>
            <person name="McDonald M.C."/>
            <person name="Covarelli L."/>
            <person name="Solomon P.S."/>
            <person name="Rusu A.G."/>
            <person name="Marshall M."/>
            <person name="Kazan K."/>
            <person name="Chakraborty S."/>
            <person name="McDonald B.A."/>
            <person name="Manners J.M."/>
        </authorList>
    </citation>
    <scope>NUCLEOTIDE SEQUENCE [LARGE SCALE GENOMIC DNA]</scope>
    <source>
        <strain evidence="1 2">CS3096</strain>
    </source>
</reference>
<dbReference type="AlphaFoldDB" id="K3W0I8"/>
<evidence type="ECO:0000313" key="2">
    <source>
        <dbReference type="Proteomes" id="UP000007978"/>
    </source>
</evidence>
<accession>K3W0I8</accession>
<evidence type="ECO:0000313" key="1">
    <source>
        <dbReference type="EMBL" id="EKJ74225.1"/>
    </source>
</evidence>